<accession>A0A1G5Z4A7</accession>
<gene>
    <name evidence="2" type="ORF">SAMN02927914_04163</name>
</gene>
<evidence type="ECO:0000256" key="1">
    <source>
        <dbReference type="SAM" id="MobiDB-lite"/>
    </source>
</evidence>
<organism evidence="2 3">
    <name type="scientific">Mesorhizobium qingshengii</name>
    <dbReference type="NCBI Taxonomy" id="1165689"/>
    <lineage>
        <taxon>Bacteria</taxon>
        <taxon>Pseudomonadati</taxon>
        <taxon>Pseudomonadota</taxon>
        <taxon>Alphaproteobacteria</taxon>
        <taxon>Hyphomicrobiales</taxon>
        <taxon>Phyllobacteriaceae</taxon>
        <taxon>Mesorhizobium</taxon>
    </lineage>
</organism>
<dbReference type="RefSeq" id="WP_091581436.1">
    <property type="nucleotide sequence ID" value="NZ_FMXM01000013.1"/>
</dbReference>
<dbReference type="STRING" id="1165689.SAMN02927914_04163"/>
<sequence length="77" mass="8161">MRAMARSPESSTDATGQTRAAGSRRAPDAKSLVMASIGELVDDGKAEWNRTATGEIELRLLTGEVFLVGEVSVIRVA</sequence>
<proteinExistence type="predicted"/>
<protein>
    <submittedName>
        <fullName evidence="2">Uncharacterized protein</fullName>
    </submittedName>
</protein>
<dbReference type="EMBL" id="FMXM01000013">
    <property type="protein sequence ID" value="SDA89245.1"/>
    <property type="molecule type" value="Genomic_DNA"/>
</dbReference>
<feature type="compositionally biased region" description="Polar residues" evidence="1">
    <location>
        <begin position="8"/>
        <end position="20"/>
    </location>
</feature>
<evidence type="ECO:0000313" key="3">
    <source>
        <dbReference type="Proteomes" id="UP000198588"/>
    </source>
</evidence>
<dbReference type="OrthoDB" id="8090615at2"/>
<reference evidence="2 3" key="1">
    <citation type="submission" date="2016-10" db="EMBL/GenBank/DDBJ databases">
        <authorList>
            <person name="de Groot N.N."/>
        </authorList>
    </citation>
    <scope>NUCLEOTIDE SEQUENCE [LARGE SCALE GENOMIC DNA]</scope>
    <source>
        <strain evidence="2 3">CGMCC 1.12097</strain>
    </source>
</reference>
<dbReference type="Proteomes" id="UP000198588">
    <property type="component" value="Unassembled WGS sequence"/>
</dbReference>
<dbReference type="AlphaFoldDB" id="A0A1G5Z4A7"/>
<feature type="region of interest" description="Disordered" evidence="1">
    <location>
        <begin position="1"/>
        <end position="28"/>
    </location>
</feature>
<evidence type="ECO:0000313" key="2">
    <source>
        <dbReference type="EMBL" id="SDA89245.1"/>
    </source>
</evidence>
<name>A0A1G5Z4A7_9HYPH</name>